<comment type="caution">
    <text evidence="2">The sequence shown here is derived from an EMBL/GenBank/DDBJ whole genome shotgun (WGS) entry which is preliminary data.</text>
</comment>
<proteinExistence type="predicted"/>
<dbReference type="Gene3D" id="3.30.420.10">
    <property type="entry name" value="Ribonuclease H-like superfamily/Ribonuclease H"/>
    <property type="match status" value="1"/>
</dbReference>
<gene>
    <name evidence="2" type="primary">Setmar_41</name>
    <name evidence="2" type="ORF">G6Z76_0007206</name>
</gene>
<accession>A0A836FZX1</accession>
<dbReference type="PANTHER" id="PTHR46060">
    <property type="entry name" value="MARINER MOS1 TRANSPOSASE-LIKE PROTEIN"/>
    <property type="match status" value="1"/>
</dbReference>
<sequence>MEISRENFRAMIFYDYKCNLIPKQCIDRLHLAFGDEAPSNRTVYNWFAEFQRGRTFLCDEFREGRPSMTIVATNVNAVREMIERDRHTTYREIQASLGIDMKAIHTILHDHLSVRKLCSCWFPHNLTEAQKPARIKWSKEMLKKFNRARVNLVYNIITGDEIWIYSYEPESKQQSTVWVFQNEPKSTKVVRSRSAAKQMIVSSVIPNT</sequence>
<dbReference type="InterPro" id="IPR036397">
    <property type="entry name" value="RNaseH_sf"/>
</dbReference>
<dbReference type="GO" id="GO:0035861">
    <property type="term" value="C:site of double-strand break"/>
    <property type="evidence" value="ECO:0007669"/>
    <property type="project" value="TreeGrafter"/>
</dbReference>
<dbReference type="InterPro" id="IPR041426">
    <property type="entry name" value="Mos1_HTH"/>
</dbReference>
<dbReference type="InterPro" id="IPR052709">
    <property type="entry name" value="Transposase-MT_Hybrid"/>
</dbReference>
<keyword evidence="2" id="KW-0489">Methyltransferase</keyword>
<feature type="domain" description="Mos1 transposase HTH" evidence="1">
    <location>
        <begin position="5"/>
        <end position="53"/>
    </location>
</feature>
<dbReference type="Gene3D" id="1.10.10.1450">
    <property type="match status" value="1"/>
</dbReference>
<reference evidence="2" key="1">
    <citation type="submission" date="2020-03" db="EMBL/GenBank/DDBJ databases">
        <title>Relaxed selection underlies rapid genomic changes in the transitions from sociality to social parasitism in ants.</title>
        <authorList>
            <person name="Bi X."/>
        </authorList>
    </citation>
    <scope>NUCLEOTIDE SEQUENCE</scope>
    <source>
        <strain evidence="2">BGI-DK2014a</strain>
        <tissue evidence="2">Whole body</tissue>
    </source>
</reference>
<dbReference type="GO" id="GO:0044547">
    <property type="term" value="F:DNA topoisomerase binding"/>
    <property type="evidence" value="ECO:0007669"/>
    <property type="project" value="TreeGrafter"/>
</dbReference>
<name>A0A836FZX1_9HYME</name>
<evidence type="ECO:0000313" key="2">
    <source>
        <dbReference type="EMBL" id="KAG5336851.1"/>
    </source>
</evidence>
<feature type="non-terminal residue" evidence="2">
    <location>
        <position position="208"/>
    </location>
</feature>
<evidence type="ECO:0000259" key="1">
    <source>
        <dbReference type="Pfam" id="PF17906"/>
    </source>
</evidence>
<dbReference type="GO" id="GO:0006303">
    <property type="term" value="P:double-strand break repair via nonhomologous end joining"/>
    <property type="evidence" value="ECO:0007669"/>
    <property type="project" value="TreeGrafter"/>
</dbReference>
<feature type="non-terminal residue" evidence="2">
    <location>
        <position position="1"/>
    </location>
</feature>
<dbReference type="GO" id="GO:0032259">
    <property type="term" value="P:methylation"/>
    <property type="evidence" value="ECO:0007669"/>
    <property type="project" value="UniProtKB-KW"/>
</dbReference>
<dbReference type="GO" id="GO:0042800">
    <property type="term" value="F:histone H3K4 methyltransferase activity"/>
    <property type="evidence" value="ECO:0007669"/>
    <property type="project" value="TreeGrafter"/>
</dbReference>
<dbReference type="GO" id="GO:0000729">
    <property type="term" value="P:DNA double-strand break processing"/>
    <property type="evidence" value="ECO:0007669"/>
    <property type="project" value="TreeGrafter"/>
</dbReference>
<dbReference type="Pfam" id="PF17906">
    <property type="entry name" value="HTH_48"/>
    <property type="match status" value="1"/>
</dbReference>
<dbReference type="GO" id="GO:0031297">
    <property type="term" value="P:replication fork processing"/>
    <property type="evidence" value="ECO:0007669"/>
    <property type="project" value="TreeGrafter"/>
</dbReference>
<dbReference type="GO" id="GO:0015074">
    <property type="term" value="P:DNA integration"/>
    <property type="evidence" value="ECO:0007669"/>
    <property type="project" value="TreeGrafter"/>
</dbReference>
<dbReference type="AlphaFoldDB" id="A0A836FZX1"/>
<dbReference type="GO" id="GO:0000793">
    <property type="term" value="C:condensed chromosome"/>
    <property type="evidence" value="ECO:0007669"/>
    <property type="project" value="TreeGrafter"/>
</dbReference>
<keyword evidence="3" id="KW-1185">Reference proteome</keyword>
<dbReference type="GO" id="GO:0003690">
    <property type="term" value="F:double-stranded DNA binding"/>
    <property type="evidence" value="ECO:0007669"/>
    <property type="project" value="TreeGrafter"/>
</dbReference>
<dbReference type="GO" id="GO:0044774">
    <property type="term" value="P:mitotic DNA integrity checkpoint signaling"/>
    <property type="evidence" value="ECO:0007669"/>
    <property type="project" value="TreeGrafter"/>
</dbReference>
<dbReference type="EMBL" id="JAANIC010003984">
    <property type="protein sequence ID" value="KAG5336851.1"/>
    <property type="molecule type" value="Genomic_DNA"/>
</dbReference>
<organism evidence="2 3">
    <name type="scientific">Acromyrmex charruanus</name>
    <dbReference type="NCBI Taxonomy" id="2715315"/>
    <lineage>
        <taxon>Eukaryota</taxon>
        <taxon>Metazoa</taxon>
        <taxon>Ecdysozoa</taxon>
        <taxon>Arthropoda</taxon>
        <taxon>Hexapoda</taxon>
        <taxon>Insecta</taxon>
        <taxon>Pterygota</taxon>
        <taxon>Neoptera</taxon>
        <taxon>Endopterygota</taxon>
        <taxon>Hymenoptera</taxon>
        <taxon>Apocrita</taxon>
        <taxon>Aculeata</taxon>
        <taxon>Formicoidea</taxon>
        <taxon>Formicidae</taxon>
        <taxon>Myrmicinae</taxon>
        <taxon>Acromyrmex</taxon>
    </lineage>
</organism>
<dbReference type="PANTHER" id="PTHR46060:SF2">
    <property type="entry name" value="HISTONE-LYSINE N-METHYLTRANSFERASE SETMAR"/>
    <property type="match status" value="1"/>
</dbReference>
<protein>
    <submittedName>
        <fullName evidence="2">SETMR methyltransferase</fullName>
    </submittedName>
</protein>
<dbReference type="GO" id="GO:0046975">
    <property type="term" value="F:histone H3K36 methyltransferase activity"/>
    <property type="evidence" value="ECO:0007669"/>
    <property type="project" value="TreeGrafter"/>
</dbReference>
<dbReference type="GO" id="GO:0005634">
    <property type="term" value="C:nucleus"/>
    <property type="evidence" value="ECO:0007669"/>
    <property type="project" value="TreeGrafter"/>
</dbReference>
<keyword evidence="2" id="KW-0808">Transferase</keyword>
<dbReference type="GO" id="GO:0000014">
    <property type="term" value="F:single-stranded DNA endodeoxyribonuclease activity"/>
    <property type="evidence" value="ECO:0007669"/>
    <property type="project" value="TreeGrafter"/>
</dbReference>
<dbReference type="Proteomes" id="UP000669903">
    <property type="component" value="Unassembled WGS sequence"/>
</dbReference>
<evidence type="ECO:0000313" key="3">
    <source>
        <dbReference type="Proteomes" id="UP000669903"/>
    </source>
</evidence>
<dbReference type="GO" id="GO:0003697">
    <property type="term" value="F:single-stranded DNA binding"/>
    <property type="evidence" value="ECO:0007669"/>
    <property type="project" value="TreeGrafter"/>
</dbReference>